<dbReference type="EnsemblProtists" id="EOD24117">
    <property type="protein sequence ID" value="EOD24117"/>
    <property type="gene ID" value="EMIHUDRAFT_116099"/>
</dbReference>
<evidence type="ECO:0000256" key="1">
    <source>
        <dbReference type="SAM" id="MobiDB-lite"/>
    </source>
</evidence>
<keyword evidence="2" id="KW-0732">Signal</keyword>
<sequence length="191" mass="19412">MQPRALATGALAAALLCLCIPTSLAAPQAGPAIDASHAMMEPPPAKQPRPYVRPPAGSRLAAGSGVYRKLLSVSTPRSAATLAAAAVTITCLVSRSAASRLVLHIMCFIGSLLEPFDSVKSARRAYAVKHGLPLDLDAMEGFADESVEAAAEAEEGRAEAPAEAEAAGEEKAEEEGAAAAAPSEGAEPVEV</sequence>
<dbReference type="RefSeq" id="XP_005776546.1">
    <property type="nucleotide sequence ID" value="XM_005776489.1"/>
</dbReference>
<evidence type="ECO:0000313" key="4">
    <source>
        <dbReference type="Proteomes" id="UP000013827"/>
    </source>
</evidence>
<keyword evidence="4" id="KW-1185">Reference proteome</keyword>
<feature type="compositionally biased region" description="Low complexity" evidence="1">
    <location>
        <begin position="177"/>
        <end position="191"/>
    </location>
</feature>
<evidence type="ECO:0000256" key="2">
    <source>
        <dbReference type="SAM" id="SignalP"/>
    </source>
</evidence>
<organism evidence="3 4">
    <name type="scientific">Emiliania huxleyi (strain CCMP1516)</name>
    <dbReference type="NCBI Taxonomy" id="280463"/>
    <lineage>
        <taxon>Eukaryota</taxon>
        <taxon>Haptista</taxon>
        <taxon>Haptophyta</taxon>
        <taxon>Prymnesiophyceae</taxon>
        <taxon>Isochrysidales</taxon>
        <taxon>Noelaerhabdaceae</taxon>
        <taxon>Emiliania</taxon>
    </lineage>
</organism>
<proteinExistence type="predicted"/>
<dbReference type="AlphaFoldDB" id="A0A0D3JKT2"/>
<dbReference type="PaxDb" id="2903-EOD24117"/>
<feature type="signal peptide" evidence="2">
    <location>
        <begin position="1"/>
        <end position="25"/>
    </location>
</feature>
<accession>A0A0D3JKT2</accession>
<dbReference type="KEGG" id="ehx:EMIHUDRAFT_116099"/>
<name>A0A0D3JKT2_EMIH1</name>
<feature type="region of interest" description="Disordered" evidence="1">
    <location>
        <begin position="145"/>
        <end position="191"/>
    </location>
</feature>
<reference evidence="4" key="1">
    <citation type="journal article" date="2013" name="Nature">
        <title>Pan genome of the phytoplankton Emiliania underpins its global distribution.</title>
        <authorList>
            <person name="Read B.A."/>
            <person name="Kegel J."/>
            <person name="Klute M.J."/>
            <person name="Kuo A."/>
            <person name="Lefebvre S.C."/>
            <person name="Maumus F."/>
            <person name="Mayer C."/>
            <person name="Miller J."/>
            <person name="Monier A."/>
            <person name="Salamov A."/>
            <person name="Young J."/>
            <person name="Aguilar M."/>
            <person name="Claverie J.M."/>
            <person name="Frickenhaus S."/>
            <person name="Gonzalez K."/>
            <person name="Herman E.K."/>
            <person name="Lin Y.C."/>
            <person name="Napier J."/>
            <person name="Ogata H."/>
            <person name="Sarno A.F."/>
            <person name="Shmutz J."/>
            <person name="Schroeder D."/>
            <person name="de Vargas C."/>
            <person name="Verret F."/>
            <person name="von Dassow P."/>
            <person name="Valentin K."/>
            <person name="Van de Peer Y."/>
            <person name="Wheeler G."/>
            <person name="Dacks J.B."/>
            <person name="Delwiche C.F."/>
            <person name="Dyhrman S.T."/>
            <person name="Glockner G."/>
            <person name="John U."/>
            <person name="Richards T."/>
            <person name="Worden A.Z."/>
            <person name="Zhang X."/>
            <person name="Grigoriev I.V."/>
            <person name="Allen A.E."/>
            <person name="Bidle K."/>
            <person name="Borodovsky M."/>
            <person name="Bowler C."/>
            <person name="Brownlee C."/>
            <person name="Cock J.M."/>
            <person name="Elias M."/>
            <person name="Gladyshev V.N."/>
            <person name="Groth M."/>
            <person name="Guda C."/>
            <person name="Hadaegh A."/>
            <person name="Iglesias-Rodriguez M.D."/>
            <person name="Jenkins J."/>
            <person name="Jones B.M."/>
            <person name="Lawson T."/>
            <person name="Leese F."/>
            <person name="Lindquist E."/>
            <person name="Lobanov A."/>
            <person name="Lomsadze A."/>
            <person name="Malik S.B."/>
            <person name="Marsh M.E."/>
            <person name="Mackinder L."/>
            <person name="Mock T."/>
            <person name="Mueller-Roeber B."/>
            <person name="Pagarete A."/>
            <person name="Parker M."/>
            <person name="Probert I."/>
            <person name="Quesneville H."/>
            <person name="Raines C."/>
            <person name="Rensing S.A."/>
            <person name="Riano-Pachon D.M."/>
            <person name="Richier S."/>
            <person name="Rokitta S."/>
            <person name="Shiraiwa Y."/>
            <person name="Soanes D.M."/>
            <person name="van der Giezen M."/>
            <person name="Wahlund T.M."/>
            <person name="Williams B."/>
            <person name="Wilson W."/>
            <person name="Wolfe G."/>
            <person name="Wurch L.L."/>
        </authorList>
    </citation>
    <scope>NUCLEOTIDE SEQUENCE</scope>
</reference>
<dbReference type="Proteomes" id="UP000013827">
    <property type="component" value="Unassembled WGS sequence"/>
</dbReference>
<evidence type="ECO:0000313" key="3">
    <source>
        <dbReference type="EnsemblProtists" id="EOD24117"/>
    </source>
</evidence>
<dbReference type="GeneID" id="17269659"/>
<dbReference type="HOGENOM" id="CLU_1423906_0_0_1"/>
<reference evidence="3" key="2">
    <citation type="submission" date="2024-10" db="UniProtKB">
        <authorList>
            <consortium name="EnsemblProtists"/>
        </authorList>
    </citation>
    <scope>IDENTIFICATION</scope>
</reference>
<protein>
    <submittedName>
        <fullName evidence="3">Uncharacterized protein</fullName>
    </submittedName>
</protein>
<feature type="chain" id="PRO_5044291460" evidence="2">
    <location>
        <begin position="26"/>
        <end position="191"/>
    </location>
</feature>